<name>A0A4V3A095_9SPHI</name>
<dbReference type="OrthoDB" id="883248at2"/>
<proteinExistence type="predicted"/>
<evidence type="ECO:0008006" key="4">
    <source>
        <dbReference type="Google" id="ProtNLM"/>
    </source>
</evidence>
<evidence type="ECO:0000256" key="1">
    <source>
        <dbReference type="SAM" id="SignalP"/>
    </source>
</evidence>
<keyword evidence="3" id="KW-1185">Reference proteome</keyword>
<organism evidence="2 3">
    <name type="scientific">Pedobacter changchengzhani</name>
    <dbReference type="NCBI Taxonomy" id="2529274"/>
    <lineage>
        <taxon>Bacteria</taxon>
        <taxon>Pseudomonadati</taxon>
        <taxon>Bacteroidota</taxon>
        <taxon>Sphingobacteriia</taxon>
        <taxon>Sphingobacteriales</taxon>
        <taxon>Sphingobacteriaceae</taxon>
        <taxon>Pedobacter</taxon>
    </lineage>
</organism>
<protein>
    <recommendedName>
        <fullName evidence="4">DUF3575 domain-containing protein</fullName>
    </recommendedName>
</protein>
<dbReference type="Proteomes" id="UP000295668">
    <property type="component" value="Unassembled WGS sequence"/>
</dbReference>
<sequence length="197" mass="21981">MKSKYAIKTLCISLIVFAFAIKVNAQDSTKNHQTTTINSLTKIKAYLIGIGIEREQKVGNQSIIYFGGAIESVVPFFPMQPFGASDALMIDYSINFSPLVYLGFRNYYNLLSRTKKGKATKNNSASFVGLEYSLIAPILIHKRYTSNFVNSISPVWGFQNNLSKNLNLELVIGPSFQTDFTKSRVSALAKFGFSYLL</sequence>
<gene>
    <name evidence="2" type="ORF">EZJ43_05510</name>
</gene>
<comment type="caution">
    <text evidence="2">The sequence shown here is derived from an EMBL/GenBank/DDBJ whole genome shotgun (WGS) entry which is preliminary data.</text>
</comment>
<dbReference type="EMBL" id="SJCY01000003">
    <property type="protein sequence ID" value="TDG36743.1"/>
    <property type="molecule type" value="Genomic_DNA"/>
</dbReference>
<reference evidence="2 3" key="1">
    <citation type="submission" date="2019-02" db="EMBL/GenBank/DDBJ databases">
        <title>Pedobacter sp. nov., a novel speices isolated from soil of pinguins habitat in Antarcitica.</title>
        <authorList>
            <person name="He R.-H."/>
        </authorList>
    </citation>
    <scope>NUCLEOTIDE SEQUENCE [LARGE SCALE GENOMIC DNA]</scope>
    <source>
        <strain evidence="2 3">E01020</strain>
    </source>
</reference>
<accession>A0A4V3A095</accession>
<evidence type="ECO:0000313" key="3">
    <source>
        <dbReference type="Proteomes" id="UP000295668"/>
    </source>
</evidence>
<dbReference type="RefSeq" id="WP_133261691.1">
    <property type="nucleotide sequence ID" value="NZ_SJCY01000003.1"/>
</dbReference>
<evidence type="ECO:0000313" key="2">
    <source>
        <dbReference type="EMBL" id="TDG36743.1"/>
    </source>
</evidence>
<feature type="signal peptide" evidence="1">
    <location>
        <begin position="1"/>
        <end position="25"/>
    </location>
</feature>
<keyword evidence="1" id="KW-0732">Signal</keyword>
<feature type="chain" id="PRO_5020811303" description="DUF3575 domain-containing protein" evidence="1">
    <location>
        <begin position="26"/>
        <end position="197"/>
    </location>
</feature>
<dbReference type="AlphaFoldDB" id="A0A4V3A095"/>